<dbReference type="STRING" id="96561.Dole_0069"/>
<evidence type="ECO:0000256" key="8">
    <source>
        <dbReference type="ARBA" id="ARBA00072274"/>
    </source>
</evidence>
<evidence type="ECO:0000313" key="16">
    <source>
        <dbReference type="Proteomes" id="UP000008561"/>
    </source>
</evidence>
<evidence type="ECO:0000256" key="11">
    <source>
        <dbReference type="RuleBase" id="RU000639"/>
    </source>
</evidence>
<dbReference type="InterPro" id="IPR000740">
    <property type="entry name" value="GrpE"/>
</dbReference>
<dbReference type="Gene3D" id="2.30.22.10">
    <property type="entry name" value="Head domain of nucleotide exchange factor GrpE"/>
    <property type="match status" value="1"/>
</dbReference>
<keyword evidence="5 10" id="KW-0346">Stress response</keyword>
<dbReference type="GO" id="GO:0051087">
    <property type="term" value="F:protein-folding chaperone binding"/>
    <property type="evidence" value="ECO:0007669"/>
    <property type="project" value="InterPro"/>
</dbReference>
<feature type="coiled-coil region" evidence="13">
    <location>
        <begin position="54"/>
        <end position="88"/>
    </location>
</feature>
<keyword evidence="13" id="KW-0175">Coiled coil</keyword>
<dbReference type="GO" id="GO:0005737">
    <property type="term" value="C:cytoplasm"/>
    <property type="evidence" value="ECO:0007669"/>
    <property type="project" value="UniProtKB-SubCell"/>
</dbReference>
<dbReference type="SUPFAM" id="SSF58014">
    <property type="entry name" value="Coiled-coil domain of nucleotide exchange factor GrpE"/>
    <property type="match status" value="1"/>
</dbReference>
<evidence type="ECO:0000256" key="1">
    <source>
        <dbReference type="ARBA" id="ARBA00004496"/>
    </source>
</evidence>
<keyword evidence="4 10" id="KW-0963">Cytoplasm</keyword>
<evidence type="ECO:0000256" key="14">
    <source>
        <dbReference type="SAM" id="MobiDB-lite"/>
    </source>
</evidence>
<evidence type="ECO:0000256" key="3">
    <source>
        <dbReference type="ARBA" id="ARBA00011738"/>
    </source>
</evidence>
<dbReference type="SUPFAM" id="SSF51064">
    <property type="entry name" value="Head domain of nucleotide exchange factor GrpE"/>
    <property type="match status" value="1"/>
</dbReference>
<dbReference type="OrthoDB" id="9789811at2"/>
<keyword evidence="16" id="KW-1185">Reference proteome</keyword>
<dbReference type="GO" id="GO:0006457">
    <property type="term" value="P:protein folding"/>
    <property type="evidence" value="ECO:0007669"/>
    <property type="project" value="InterPro"/>
</dbReference>
<reference evidence="15 16" key="1">
    <citation type="submission" date="2007-10" db="EMBL/GenBank/DDBJ databases">
        <title>Complete sequence of Desulfococcus oleovorans Hxd3.</title>
        <authorList>
            <consortium name="US DOE Joint Genome Institute"/>
            <person name="Copeland A."/>
            <person name="Lucas S."/>
            <person name="Lapidus A."/>
            <person name="Barry K."/>
            <person name="Glavina del Rio T."/>
            <person name="Dalin E."/>
            <person name="Tice H."/>
            <person name="Pitluck S."/>
            <person name="Kiss H."/>
            <person name="Brettin T."/>
            <person name="Bruce D."/>
            <person name="Detter J.C."/>
            <person name="Han C."/>
            <person name="Schmutz J."/>
            <person name="Larimer F."/>
            <person name="Land M."/>
            <person name="Hauser L."/>
            <person name="Kyrpides N."/>
            <person name="Kim E."/>
            <person name="Wawrik B."/>
            <person name="Richardson P."/>
        </authorList>
    </citation>
    <scope>NUCLEOTIDE SEQUENCE [LARGE SCALE GENOMIC DNA]</scope>
    <source>
        <strain evidence="16">DSM 6200 / JCM 39069 / Hxd3</strain>
    </source>
</reference>
<dbReference type="PANTHER" id="PTHR21237:SF23">
    <property type="entry name" value="GRPE PROTEIN HOMOLOG, MITOCHONDRIAL"/>
    <property type="match status" value="1"/>
</dbReference>
<dbReference type="eggNOG" id="COG0576">
    <property type="taxonomic scope" value="Bacteria"/>
</dbReference>
<dbReference type="NCBIfam" id="NF010748">
    <property type="entry name" value="PRK14150.1"/>
    <property type="match status" value="1"/>
</dbReference>
<feature type="compositionally biased region" description="Acidic residues" evidence="14">
    <location>
        <begin position="18"/>
        <end position="32"/>
    </location>
</feature>
<evidence type="ECO:0000256" key="7">
    <source>
        <dbReference type="ARBA" id="ARBA00053401"/>
    </source>
</evidence>
<comment type="subunit">
    <text evidence="3 10">Homodimer.</text>
</comment>
<dbReference type="InterPro" id="IPR009012">
    <property type="entry name" value="GrpE_head"/>
</dbReference>
<sequence length="217" mass="24624">MSKKIRIRDDNTRAQEPEMAEEADLNTEDWPEEASPKAETDTGPDQEVQEEDPIEVLDQQLEAALEEKKKVEDKLLRAAAEFDNYKKRLEKQWADFKKYAHEAVIRELLSVVDNLERAIVASKDTADQNECLLSGVDMTLTEILKVFEKFGVTRIDALGRSFDPNFHEAVARRETDDTDANIVIEEYQKGYMIHDRLLRPAMVVVSAGRKNGNSAGG</sequence>
<evidence type="ECO:0000313" key="15">
    <source>
        <dbReference type="EMBL" id="ABW65879.1"/>
    </source>
</evidence>
<dbReference type="PANTHER" id="PTHR21237">
    <property type="entry name" value="GRPE PROTEIN"/>
    <property type="match status" value="1"/>
</dbReference>
<dbReference type="NCBIfam" id="NF010738">
    <property type="entry name" value="PRK14140.1"/>
    <property type="match status" value="1"/>
</dbReference>
<evidence type="ECO:0000256" key="2">
    <source>
        <dbReference type="ARBA" id="ARBA00009054"/>
    </source>
</evidence>
<dbReference type="GO" id="GO:0000774">
    <property type="term" value="F:adenyl-nucleotide exchange factor activity"/>
    <property type="evidence" value="ECO:0007669"/>
    <property type="project" value="InterPro"/>
</dbReference>
<evidence type="ECO:0000256" key="4">
    <source>
        <dbReference type="ARBA" id="ARBA00022490"/>
    </source>
</evidence>
<dbReference type="PROSITE" id="PS01071">
    <property type="entry name" value="GRPE"/>
    <property type="match status" value="1"/>
</dbReference>
<evidence type="ECO:0000256" key="9">
    <source>
        <dbReference type="ARBA" id="ARBA00076414"/>
    </source>
</evidence>
<dbReference type="Gene3D" id="3.90.20.20">
    <property type="match status" value="1"/>
</dbReference>
<feature type="compositionally biased region" description="Basic and acidic residues" evidence="14">
    <location>
        <begin position="7"/>
        <end position="16"/>
    </location>
</feature>
<organism evidence="15 16">
    <name type="scientific">Desulfosudis oleivorans (strain DSM 6200 / JCM 39069 / Hxd3)</name>
    <name type="common">Desulfococcus oleovorans</name>
    <dbReference type="NCBI Taxonomy" id="96561"/>
    <lineage>
        <taxon>Bacteria</taxon>
        <taxon>Pseudomonadati</taxon>
        <taxon>Thermodesulfobacteriota</taxon>
        <taxon>Desulfobacteria</taxon>
        <taxon>Desulfobacterales</taxon>
        <taxon>Desulfosudaceae</taxon>
        <taxon>Desulfosudis</taxon>
    </lineage>
</organism>
<dbReference type="GO" id="GO:0042803">
    <property type="term" value="F:protein homodimerization activity"/>
    <property type="evidence" value="ECO:0007669"/>
    <property type="project" value="InterPro"/>
</dbReference>
<accession>A8ZRW2</accession>
<evidence type="ECO:0000256" key="6">
    <source>
        <dbReference type="ARBA" id="ARBA00023186"/>
    </source>
</evidence>
<comment type="subcellular location">
    <subcellularLocation>
        <location evidence="1 10">Cytoplasm</location>
    </subcellularLocation>
</comment>
<dbReference type="AlphaFoldDB" id="A8ZRW2"/>
<dbReference type="HOGENOM" id="CLU_057217_5_2_7"/>
<dbReference type="RefSeq" id="WP_012173498.1">
    <property type="nucleotide sequence ID" value="NC_009943.1"/>
</dbReference>
<dbReference type="HAMAP" id="MF_01151">
    <property type="entry name" value="GrpE"/>
    <property type="match status" value="1"/>
</dbReference>
<dbReference type="PRINTS" id="PR00773">
    <property type="entry name" value="GRPEPROTEIN"/>
</dbReference>
<name>A8ZRW2_DESOH</name>
<proteinExistence type="inferred from homology"/>
<evidence type="ECO:0000256" key="13">
    <source>
        <dbReference type="SAM" id="Coils"/>
    </source>
</evidence>
<dbReference type="InterPro" id="IPR013805">
    <property type="entry name" value="GrpE_CC"/>
</dbReference>
<dbReference type="KEGG" id="dol:Dole_0069"/>
<feature type="compositionally biased region" description="Acidic residues" evidence="14">
    <location>
        <begin position="42"/>
        <end position="52"/>
    </location>
</feature>
<comment type="similarity">
    <text evidence="2 10 12">Belongs to the GrpE family.</text>
</comment>
<evidence type="ECO:0000256" key="5">
    <source>
        <dbReference type="ARBA" id="ARBA00023016"/>
    </source>
</evidence>
<keyword evidence="6 10" id="KW-0143">Chaperone</keyword>
<dbReference type="CDD" id="cd00446">
    <property type="entry name" value="GrpE"/>
    <property type="match status" value="1"/>
</dbReference>
<dbReference type="FunFam" id="2.30.22.10:FF:000001">
    <property type="entry name" value="Protein GrpE"/>
    <property type="match status" value="1"/>
</dbReference>
<dbReference type="EMBL" id="CP000859">
    <property type="protein sequence ID" value="ABW65879.1"/>
    <property type="molecule type" value="Genomic_DNA"/>
</dbReference>
<evidence type="ECO:0000256" key="12">
    <source>
        <dbReference type="RuleBase" id="RU004478"/>
    </source>
</evidence>
<gene>
    <name evidence="10" type="primary">grpE</name>
    <name evidence="15" type="ordered locus">Dole_0069</name>
</gene>
<dbReference type="Proteomes" id="UP000008561">
    <property type="component" value="Chromosome"/>
</dbReference>
<dbReference type="Pfam" id="PF01025">
    <property type="entry name" value="GrpE"/>
    <property type="match status" value="1"/>
</dbReference>
<protein>
    <recommendedName>
        <fullName evidence="8 10">Protein GrpE</fullName>
    </recommendedName>
    <alternativeName>
        <fullName evidence="9 10">HSP-70 cofactor</fullName>
    </alternativeName>
</protein>
<evidence type="ECO:0000256" key="10">
    <source>
        <dbReference type="HAMAP-Rule" id="MF_01151"/>
    </source>
</evidence>
<dbReference type="GO" id="GO:0051082">
    <property type="term" value="F:unfolded protein binding"/>
    <property type="evidence" value="ECO:0007669"/>
    <property type="project" value="TreeGrafter"/>
</dbReference>
<comment type="function">
    <text evidence="7 10 11">Participates actively in the response to hyperosmotic and heat shock by preventing the aggregation of stress-denatured proteins, in association with DnaK and GrpE. It is the nucleotide exchange factor for DnaK and may function as a thermosensor. Unfolded proteins bind initially to DnaJ; upon interaction with the DnaJ-bound protein, DnaK hydrolyzes its bound ATP, resulting in the formation of a stable complex. GrpE releases ADP from DnaK; ATP binding to DnaK triggers the release of the substrate protein, thus completing the reaction cycle. Several rounds of ATP-dependent interactions between DnaJ, DnaK and GrpE are required for fully efficient folding.</text>
</comment>
<feature type="region of interest" description="Disordered" evidence="14">
    <location>
        <begin position="1"/>
        <end position="52"/>
    </location>
</feature>